<name>A0A1I1HKA8_9FLAO</name>
<protein>
    <recommendedName>
        <fullName evidence="3">Lipocalin-like domain-containing protein</fullName>
    </recommendedName>
</protein>
<evidence type="ECO:0000313" key="2">
    <source>
        <dbReference type="Proteomes" id="UP000199438"/>
    </source>
</evidence>
<evidence type="ECO:0000313" key="1">
    <source>
        <dbReference type="EMBL" id="SFC24271.1"/>
    </source>
</evidence>
<evidence type="ECO:0008006" key="3">
    <source>
        <dbReference type="Google" id="ProtNLM"/>
    </source>
</evidence>
<proteinExistence type="predicted"/>
<reference evidence="2" key="1">
    <citation type="submission" date="2016-10" db="EMBL/GenBank/DDBJ databases">
        <authorList>
            <person name="Varghese N."/>
            <person name="Submissions S."/>
        </authorList>
    </citation>
    <scope>NUCLEOTIDE SEQUENCE [LARGE SCALE GENOMIC DNA]</scope>
    <source>
        <strain evidence="2">DSM 24499</strain>
    </source>
</reference>
<dbReference type="Proteomes" id="UP000199438">
    <property type="component" value="Unassembled WGS sequence"/>
</dbReference>
<organism evidence="1 2">
    <name type="scientific">Zunongwangia mangrovi</name>
    <dbReference type="NCBI Taxonomy" id="1334022"/>
    <lineage>
        <taxon>Bacteria</taxon>
        <taxon>Pseudomonadati</taxon>
        <taxon>Bacteroidota</taxon>
        <taxon>Flavobacteriia</taxon>
        <taxon>Flavobacteriales</taxon>
        <taxon>Flavobacteriaceae</taxon>
        <taxon>Zunongwangia</taxon>
    </lineage>
</organism>
<gene>
    <name evidence="1" type="ORF">SAMN04487907_10378</name>
</gene>
<keyword evidence="2" id="KW-1185">Reference proteome</keyword>
<sequence>MQIVINFKNFNQKHQFTANFMIKIYKSLKTLSLIALAATLTNCADDDENRIPNFPESQMSLIHGDSQKSWRLVEVVDDYSDETDDFFITADCVSDDVYTFKADREVEITYGEVLCFDRLSEGNFTAEHEQFSANLKMIGDPGTIYLSFGRGYANEDYGLVGSTFSNYQLSELSENRMVFTHSNTGILGDYHESYTFEAIELSE</sequence>
<dbReference type="AlphaFoldDB" id="A0A1I1HKA8"/>
<accession>A0A1I1HKA8</accession>
<dbReference type="EMBL" id="FOKV01000003">
    <property type="protein sequence ID" value="SFC24271.1"/>
    <property type="molecule type" value="Genomic_DNA"/>
</dbReference>